<reference evidence="1 2" key="1">
    <citation type="submission" date="2021-03" db="EMBL/GenBank/DDBJ databases">
        <title>Genomic Encyclopedia of Type Strains, Phase IV (KMG-IV): sequencing the most valuable type-strain genomes for metagenomic binning, comparative biology and taxonomic classification.</title>
        <authorList>
            <person name="Goeker M."/>
        </authorList>
    </citation>
    <scope>NUCLEOTIDE SEQUENCE [LARGE SCALE GENOMIC DNA]</scope>
    <source>
        <strain evidence="1 2">DSM 26048</strain>
    </source>
</reference>
<gene>
    <name evidence="1" type="ORF">J2Z66_001821</name>
</gene>
<accession>A0ABS4IRR1</accession>
<dbReference type="Gene3D" id="3.30.360.10">
    <property type="entry name" value="Dihydrodipicolinate Reductase, domain 2"/>
    <property type="match status" value="1"/>
</dbReference>
<protein>
    <submittedName>
        <fullName evidence="1">Dehydrogenase</fullName>
    </submittedName>
</protein>
<dbReference type="Proteomes" id="UP001519287">
    <property type="component" value="Unassembled WGS sequence"/>
</dbReference>
<evidence type="ECO:0000313" key="1">
    <source>
        <dbReference type="EMBL" id="MBP1990223.1"/>
    </source>
</evidence>
<dbReference type="RefSeq" id="WP_209971012.1">
    <property type="nucleotide sequence ID" value="NZ_JAGGLB010000004.1"/>
</dbReference>
<comment type="caution">
    <text evidence="1">The sequence shown here is derived from an EMBL/GenBank/DDBJ whole genome shotgun (WGS) entry which is preliminary data.</text>
</comment>
<name>A0ABS4IRR1_9BACL</name>
<evidence type="ECO:0000313" key="2">
    <source>
        <dbReference type="Proteomes" id="UP001519287"/>
    </source>
</evidence>
<dbReference type="EMBL" id="JAGGLB010000004">
    <property type="protein sequence ID" value="MBP1990223.1"/>
    <property type="molecule type" value="Genomic_DNA"/>
</dbReference>
<dbReference type="SUPFAM" id="SSF51735">
    <property type="entry name" value="NAD(P)-binding Rossmann-fold domains"/>
    <property type="match status" value="1"/>
</dbReference>
<dbReference type="InterPro" id="IPR036291">
    <property type="entry name" value="NAD(P)-bd_dom_sf"/>
</dbReference>
<proteinExistence type="predicted"/>
<sequence>MQSRSIRSSVIMAANRPMKAAVLGCGTMGRLHAECIAKMNHVELAGFFARPSKMAVEDAGIVHVAYRGGQTAVLDTSWSRGGAFPAGDDLTIEIIGNNGMISIDVFA</sequence>
<organism evidence="1 2">
    <name type="scientific">Paenibacillus eucommiae</name>
    <dbReference type="NCBI Taxonomy" id="1355755"/>
    <lineage>
        <taxon>Bacteria</taxon>
        <taxon>Bacillati</taxon>
        <taxon>Bacillota</taxon>
        <taxon>Bacilli</taxon>
        <taxon>Bacillales</taxon>
        <taxon>Paenibacillaceae</taxon>
        <taxon>Paenibacillus</taxon>
    </lineage>
</organism>
<keyword evidence="2" id="KW-1185">Reference proteome</keyword>
<dbReference type="SUPFAM" id="SSF55347">
    <property type="entry name" value="Glyceraldehyde-3-phosphate dehydrogenase-like, C-terminal domain"/>
    <property type="match status" value="1"/>
</dbReference>